<name>A0AAV6W0C3_9ARAC</name>
<gene>
    <name evidence="3" type="ORF">JTE90_024353</name>
</gene>
<dbReference type="Proteomes" id="UP000827092">
    <property type="component" value="Unassembled WGS sequence"/>
</dbReference>
<keyword evidence="2" id="KW-0472">Membrane</keyword>
<accession>A0AAV6W0C3</accession>
<evidence type="ECO:0000256" key="2">
    <source>
        <dbReference type="SAM" id="Phobius"/>
    </source>
</evidence>
<evidence type="ECO:0000256" key="1">
    <source>
        <dbReference type="SAM" id="MobiDB-lite"/>
    </source>
</evidence>
<sequence>MLPGGTATSPAADGRRGGGMDGRVHSVPLSARSTRTFFFPTPMLLGVVSVFISLLECLPITASFVYNFGCAGLERMVPGFEWTIDFGTE</sequence>
<reference evidence="3 4" key="1">
    <citation type="journal article" date="2022" name="Nat. Ecol. Evol.">
        <title>A masculinizing supergene underlies an exaggerated male reproductive morph in a spider.</title>
        <authorList>
            <person name="Hendrickx F."/>
            <person name="De Corte Z."/>
            <person name="Sonet G."/>
            <person name="Van Belleghem S.M."/>
            <person name="Kostlbacher S."/>
            <person name="Vangestel C."/>
        </authorList>
    </citation>
    <scope>NUCLEOTIDE SEQUENCE [LARGE SCALE GENOMIC DNA]</scope>
    <source>
        <strain evidence="3">W744_W776</strain>
    </source>
</reference>
<organism evidence="3 4">
    <name type="scientific">Oedothorax gibbosus</name>
    <dbReference type="NCBI Taxonomy" id="931172"/>
    <lineage>
        <taxon>Eukaryota</taxon>
        <taxon>Metazoa</taxon>
        <taxon>Ecdysozoa</taxon>
        <taxon>Arthropoda</taxon>
        <taxon>Chelicerata</taxon>
        <taxon>Arachnida</taxon>
        <taxon>Araneae</taxon>
        <taxon>Araneomorphae</taxon>
        <taxon>Entelegynae</taxon>
        <taxon>Araneoidea</taxon>
        <taxon>Linyphiidae</taxon>
        <taxon>Erigoninae</taxon>
        <taxon>Oedothorax</taxon>
    </lineage>
</organism>
<dbReference type="EMBL" id="JAFNEN010000005">
    <property type="protein sequence ID" value="KAG8201485.1"/>
    <property type="molecule type" value="Genomic_DNA"/>
</dbReference>
<proteinExistence type="predicted"/>
<keyword evidence="2" id="KW-0812">Transmembrane</keyword>
<feature type="transmembrane region" description="Helical" evidence="2">
    <location>
        <begin position="43"/>
        <end position="66"/>
    </location>
</feature>
<protein>
    <submittedName>
        <fullName evidence="3">Uncharacterized protein</fullName>
    </submittedName>
</protein>
<evidence type="ECO:0000313" key="4">
    <source>
        <dbReference type="Proteomes" id="UP000827092"/>
    </source>
</evidence>
<keyword evidence="4" id="KW-1185">Reference proteome</keyword>
<dbReference type="AlphaFoldDB" id="A0AAV6W0C3"/>
<comment type="caution">
    <text evidence="3">The sequence shown here is derived from an EMBL/GenBank/DDBJ whole genome shotgun (WGS) entry which is preliminary data.</text>
</comment>
<feature type="region of interest" description="Disordered" evidence="1">
    <location>
        <begin position="1"/>
        <end position="26"/>
    </location>
</feature>
<keyword evidence="2" id="KW-1133">Transmembrane helix</keyword>
<feature type="compositionally biased region" description="Basic and acidic residues" evidence="1">
    <location>
        <begin position="13"/>
        <end position="24"/>
    </location>
</feature>
<evidence type="ECO:0000313" key="3">
    <source>
        <dbReference type="EMBL" id="KAG8201485.1"/>
    </source>
</evidence>